<dbReference type="PIRSF" id="PIRSF000126">
    <property type="entry name" value="11-beta-HSD1"/>
    <property type="match status" value="1"/>
</dbReference>
<dbReference type="VEuPathDB" id="VectorBase:RPRC010203"/>
<dbReference type="AlphaFoldDB" id="T1I1N3"/>
<dbReference type="PRINTS" id="PR00081">
    <property type="entry name" value="GDHRDH"/>
</dbReference>
<dbReference type="PANTHER" id="PTHR43899:SF13">
    <property type="entry name" value="RH59310P"/>
    <property type="match status" value="1"/>
</dbReference>
<accession>T1I1N3</accession>
<comment type="similarity">
    <text evidence="1 4">Belongs to the short-chain dehydrogenases/reductases (SDR) family.</text>
</comment>
<dbReference type="FunCoup" id="T1I1N3">
    <property type="interactions" value="1041"/>
</dbReference>
<evidence type="ECO:0000256" key="1">
    <source>
        <dbReference type="ARBA" id="ARBA00006484"/>
    </source>
</evidence>
<proteinExistence type="inferred from homology"/>
<dbReference type="OMA" id="LVAPGMM"/>
<dbReference type="InterPro" id="IPR036291">
    <property type="entry name" value="NAD(P)-bd_dom_sf"/>
</dbReference>
<dbReference type="HOGENOM" id="CLU_010194_38_0_1"/>
<dbReference type="InParanoid" id="T1I1N3"/>
<evidence type="ECO:0000313" key="6">
    <source>
        <dbReference type="Proteomes" id="UP000015103"/>
    </source>
</evidence>
<dbReference type="Gene3D" id="3.40.50.720">
    <property type="entry name" value="NAD(P)-binding Rossmann-like Domain"/>
    <property type="match status" value="1"/>
</dbReference>
<protein>
    <submittedName>
        <fullName evidence="5">Uncharacterized protein</fullName>
    </submittedName>
</protein>
<keyword evidence="3" id="KW-0560">Oxidoreductase</keyword>
<dbReference type="CDD" id="cd05356">
    <property type="entry name" value="17beta-HSD1_like_SDR_c"/>
    <property type="match status" value="1"/>
</dbReference>
<dbReference type="STRING" id="13249.T1I1N3"/>
<dbReference type="InterPro" id="IPR051019">
    <property type="entry name" value="VLCFA-Steroid_DH"/>
</dbReference>
<keyword evidence="6" id="KW-1185">Reference proteome</keyword>
<evidence type="ECO:0000313" key="5">
    <source>
        <dbReference type="EnsemblMetazoa" id="RPRC010203-PA"/>
    </source>
</evidence>
<dbReference type="InterPro" id="IPR002347">
    <property type="entry name" value="SDR_fam"/>
</dbReference>
<dbReference type="FunFam" id="3.40.50.720:FF:000137">
    <property type="entry name" value="Hydroxysteroid (17-beta) dehydrogenase 3"/>
    <property type="match status" value="1"/>
</dbReference>
<dbReference type="GO" id="GO:0005783">
    <property type="term" value="C:endoplasmic reticulum"/>
    <property type="evidence" value="ECO:0007669"/>
    <property type="project" value="TreeGrafter"/>
</dbReference>
<organism evidence="5 6">
    <name type="scientific">Rhodnius prolixus</name>
    <name type="common">Triatomid bug</name>
    <dbReference type="NCBI Taxonomy" id="13249"/>
    <lineage>
        <taxon>Eukaryota</taxon>
        <taxon>Metazoa</taxon>
        <taxon>Ecdysozoa</taxon>
        <taxon>Arthropoda</taxon>
        <taxon>Hexapoda</taxon>
        <taxon>Insecta</taxon>
        <taxon>Pterygota</taxon>
        <taxon>Neoptera</taxon>
        <taxon>Paraneoptera</taxon>
        <taxon>Hemiptera</taxon>
        <taxon>Heteroptera</taxon>
        <taxon>Panheteroptera</taxon>
        <taxon>Cimicomorpha</taxon>
        <taxon>Reduviidae</taxon>
        <taxon>Triatominae</taxon>
        <taxon>Rhodnius</taxon>
    </lineage>
</organism>
<keyword evidence="2" id="KW-0521">NADP</keyword>
<sequence length="311" mass="34633">MYTFLEYLGILGLIIVCYKLVKSILLLSYFFLAPLLRLNIDLEKMGKWAVVTGATDGLGKAFALKLASKGVNIVLISRSKTKLVSVASEIEEKYKVVTKIIEADFTQKEDIITAIEKELSGLEIGVLINNVGLSYPHPEYFLETEKAEQLYSDIVQVNVAAMLIMCQIIMPGMVERKKGVVINVSSTAADIPSPLLSVYGASKIFVSKFTRDLGSEYKKRGVIVQCLVPGFVATKMSKIKRATWMAPSPGAYVSSALKTVGIQSHTTGYFPHTLHLNFIKLMESLSPRFAEWIIVRTMLNLRKRALKRYPQ</sequence>
<dbReference type="GO" id="GO:0016491">
    <property type="term" value="F:oxidoreductase activity"/>
    <property type="evidence" value="ECO:0007669"/>
    <property type="project" value="UniProtKB-KW"/>
</dbReference>
<evidence type="ECO:0000256" key="2">
    <source>
        <dbReference type="ARBA" id="ARBA00022857"/>
    </source>
</evidence>
<evidence type="ECO:0000256" key="4">
    <source>
        <dbReference type="RuleBase" id="RU000363"/>
    </source>
</evidence>
<dbReference type="EnsemblMetazoa" id="RPRC010203-RA">
    <property type="protein sequence ID" value="RPRC010203-PA"/>
    <property type="gene ID" value="RPRC010203"/>
</dbReference>
<dbReference type="SUPFAM" id="SSF51735">
    <property type="entry name" value="NAD(P)-binding Rossmann-fold domains"/>
    <property type="match status" value="1"/>
</dbReference>
<dbReference type="PANTHER" id="PTHR43899">
    <property type="entry name" value="RH59310P"/>
    <property type="match status" value="1"/>
</dbReference>
<dbReference type="PRINTS" id="PR00080">
    <property type="entry name" value="SDRFAMILY"/>
</dbReference>
<evidence type="ECO:0000256" key="3">
    <source>
        <dbReference type="ARBA" id="ARBA00023002"/>
    </source>
</evidence>
<dbReference type="Proteomes" id="UP000015103">
    <property type="component" value="Unassembled WGS sequence"/>
</dbReference>
<dbReference type="EMBL" id="ACPB03005947">
    <property type="status" value="NOT_ANNOTATED_CDS"/>
    <property type="molecule type" value="Genomic_DNA"/>
</dbReference>
<dbReference type="eggNOG" id="KOG1014">
    <property type="taxonomic scope" value="Eukaryota"/>
</dbReference>
<name>T1I1N3_RHOPR</name>
<dbReference type="Pfam" id="PF00106">
    <property type="entry name" value="adh_short"/>
    <property type="match status" value="1"/>
</dbReference>
<reference evidence="5" key="1">
    <citation type="submission" date="2015-05" db="UniProtKB">
        <authorList>
            <consortium name="EnsemblMetazoa"/>
        </authorList>
    </citation>
    <scope>IDENTIFICATION</scope>
</reference>